<dbReference type="InParanoid" id="A0A061AAU1"/>
<evidence type="ECO:0000313" key="2">
    <source>
        <dbReference type="Proteomes" id="UP000032434"/>
    </source>
</evidence>
<gene>
    <name evidence="1" type="ORF">Aocu_04410</name>
</gene>
<sequence length="220" mass="25523">MIGFRNLNELKNFLQIENSGMRAVNILFLNPNNNSTAQEQIVNNIQYIHGRSGSSIDFFLPGVENSPQNFLENFRNEFNIEEYIQIIEELEKISTWRYQGGTQLLIIPFVEGEFVFSKVLDLNLDRILALGNQIVIDTFFEALIQKFKEAGRDEESKFIDTTHRYVLESTGWKLLESFITNDVMGLLKGILKVAIIKETFKFKSYIKSFSDYVKVDKLKK</sequence>
<dbReference type="KEGG" id="aoc:Aocu_04410"/>
<dbReference type="PATRIC" id="fig|35623.3.peg.442"/>
<name>A0A061AAU1_9MOLU</name>
<dbReference type="Proteomes" id="UP000032434">
    <property type="component" value="Chromosome 1"/>
</dbReference>
<organism evidence="1 2">
    <name type="scientific">Acholeplasma oculi</name>
    <dbReference type="NCBI Taxonomy" id="35623"/>
    <lineage>
        <taxon>Bacteria</taxon>
        <taxon>Bacillati</taxon>
        <taxon>Mycoplasmatota</taxon>
        <taxon>Mollicutes</taxon>
        <taxon>Acholeplasmatales</taxon>
        <taxon>Acholeplasmataceae</taxon>
        <taxon>Acholeplasma</taxon>
    </lineage>
</organism>
<proteinExistence type="predicted"/>
<dbReference type="AlphaFoldDB" id="A0A061AAU1"/>
<reference evidence="2" key="1">
    <citation type="submission" date="2014-05" db="EMBL/GenBank/DDBJ databases">
        <authorList>
            <person name="Kube M."/>
        </authorList>
    </citation>
    <scope>NUCLEOTIDE SEQUENCE [LARGE SCALE GENOMIC DNA]</scope>
</reference>
<dbReference type="HOGENOM" id="CLU_1253664_0_0_14"/>
<dbReference type="STRING" id="35623.Aocu_04410"/>
<dbReference type="EMBL" id="LK028559">
    <property type="protein sequence ID" value="CDR30514.1"/>
    <property type="molecule type" value="Genomic_DNA"/>
</dbReference>
<dbReference type="OrthoDB" id="7057459at2"/>
<keyword evidence="2" id="KW-1185">Reference proteome</keyword>
<protein>
    <submittedName>
        <fullName evidence="1">Uncharacterized protein</fullName>
    </submittedName>
</protein>
<accession>A0A061AAU1</accession>
<evidence type="ECO:0000313" key="1">
    <source>
        <dbReference type="EMBL" id="CDR30514.1"/>
    </source>
</evidence>
<dbReference type="RefSeq" id="WP_045749054.1">
    <property type="nucleotide sequence ID" value="NZ_FUZK01000003.1"/>
</dbReference>